<evidence type="ECO:0000259" key="2">
    <source>
        <dbReference type="Pfam" id="PF04233"/>
    </source>
</evidence>
<feature type="coiled-coil region" evidence="1">
    <location>
        <begin position="103"/>
        <end position="130"/>
    </location>
</feature>
<dbReference type="EMBL" id="PPWZ01000090">
    <property type="protein sequence ID" value="POH36021.1"/>
    <property type="molecule type" value="Genomic_DNA"/>
</dbReference>
<dbReference type="NCBIfam" id="TIGR01641">
    <property type="entry name" value="phageSPP1_gp7"/>
    <property type="match status" value="1"/>
</dbReference>
<comment type="caution">
    <text evidence="3">The sequence shown here is derived from an EMBL/GenBank/DDBJ whole genome shotgun (WGS) entry which is preliminary data.</text>
</comment>
<dbReference type="Pfam" id="PF04233">
    <property type="entry name" value="Phage_Mu_F"/>
    <property type="match status" value="1"/>
</dbReference>
<dbReference type="InterPro" id="IPR006528">
    <property type="entry name" value="Phage_head_morphogenesis_dom"/>
</dbReference>
<accession>A0A2P4R460</accession>
<proteinExistence type="predicted"/>
<dbReference type="AlphaFoldDB" id="A0A2P4R460"/>
<keyword evidence="1" id="KW-0175">Coiled coil</keyword>
<organism evidence="3">
    <name type="scientific">Companilactobacillus formosensis</name>
    <dbReference type="NCBI Taxonomy" id="1617889"/>
    <lineage>
        <taxon>Bacteria</taxon>
        <taxon>Bacillati</taxon>
        <taxon>Bacillota</taxon>
        <taxon>Bacilli</taxon>
        <taxon>Lactobacillales</taxon>
        <taxon>Lactobacillaceae</taxon>
        <taxon>Companilactobacillus</taxon>
    </lineage>
</organism>
<evidence type="ECO:0000313" key="3">
    <source>
        <dbReference type="EMBL" id="POH36021.1"/>
    </source>
</evidence>
<gene>
    <name evidence="3" type="ORF">C2R26_10520</name>
</gene>
<name>A0A2P4R460_9LACO</name>
<evidence type="ECO:0000256" key="1">
    <source>
        <dbReference type="SAM" id="Coils"/>
    </source>
</evidence>
<sequence>MVMKMTKLSYWDKRYLRIKAQELQNTADYENNLKSRLSSLEYELEQEANTWYSKYANNHDIDPDTAKKLLSTVGSTNWTMTLEEFKRKAIKGGYTKELDSEYFKSRIARLQNLEEQLKEISSRFASDETDSLSNELTNQFQETYMTTIFNTQVQQNKITSEFARFNEDQIKYIVNQPWHKEDFSKRVWKNYHEELPNQLVDVMLRETFMGYSPQSVTKMFQQRFEGIRRHQIHRLVITEMGHIAEQATSKAYEESGIEEFQYMATLESHTCEVCAHLDGEIFKMSEKKEGINYPLIYPHCRCTTVPHIEGLPDVKKRWMRDPITDKGRSIENMSYNDWYKAMQQIAADSIIGIRTSDGVNITGISQYLVDRSLERNVSIDDIKDALINPLKIFPVKVDTYGRSSKKYGGAKVTVAVNPETGNIATTYPTSTNRAKKWRSENDNQ</sequence>
<feature type="domain" description="Phage head morphogenesis" evidence="2">
    <location>
        <begin position="210"/>
        <end position="304"/>
    </location>
</feature>
<protein>
    <submittedName>
        <fullName evidence="3">Phage head morphogenesis protein</fullName>
    </submittedName>
</protein>
<reference evidence="3" key="1">
    <citation type="submission" date="2018-01" db="EMBL/GenBank/DDBJ databases">
        <title>Genome sequnecing of Lactobacillus formosensis KACC 18721.</title>
        <authorList>
            <person name="Kim S.-J."/>
            <person name="Heo J."/>
        </authorList>
    </citation>
    <scope>NUCLEOTIDE SEQUENCE</scope>
    <source>
        <strain evidence="3">KACC 18721</strain>
    </source>
</reference>